<protein>
    <recommendedName>
        <fullName evidence="2">Ricin B lectin domain-containing protein</fullName>
    </recommendedName>
</protein>
<accession>A0ABP6F7Q3</accession>
<evidence type="ECO:0000259" key="2">
    <source>
        <dbReference type="SMART" id="SM00458"/>
    </source>
</evidence>
<keyword evidence="4" id="KW-1185">Reference proteome</keyword>
<evidence type="ECO:0000313" key="3">
    <source>
        <dbReference type="EMBL" id="GAA2682781.1"/>
    </source>
</evidence>
<evidence type="ECO:0000256" key="1">
    <source>
        <dbReference type="SAM" id="SignalP"/>
    </source>
</evidence>
<reference evidence="4" key="1">
    <citation type="journal article" date="2019" name="Int. J. Syst. Evol. Microbiol.">
        <title>The Global Catalogue of Microorganisms (GCM) 10K type strain sequencing project: providing services to taxonomists for standard genome sequencing and annotation.</title>
        <authorList>
            <consortium name="The Broad Institute Genomics Platform"/>
            <consortium name="The Broad Institute Genome Sequencing Center for Infectious Disease"/>
            <person name="Wu L."/>
            <person name="Ma J."/>
        </authorList>
    </citation>
    <scope>NUCLEOTIDE SEQUENCE [LARGE SCALE GENOMIC DNA]</scope>
    <source>
        <strain evidence="4">JCM 16374</strain>
    </source>
</reference>
<dbReference type="Gene3D" id="2.80.10.50">
    <property type="match status" value="2"/>
</dbReference>
<evidence type="ECO:0000313" key="4">
    <source>
        <dbReference type="Proteomes" id="UP001500994"/>
    </source>
</evidence>
<feature type="chain" id="PRO_5047436228" description="Ricin B lectin domain-containing protein" evidence="1">
    <location>
        <begin position="26"/>
        <end position="233"/>
    </location>
</feature>
<dbReference type="Proteomes" id="UP001500994">
    <property type="component" value="Unassembled WGS sequence"/>
</dbReference>
<dbReference type="InterPro" id="IPR000772">
    <property type="entry name" value="Ricin_B_lectin"/>
</dbReference>
<organism evidence="3 4">
    <name type="scientific">Streptomyces lunalinharesii</name>
    <dbReference type="NCBI Taxonomy" id="333384"/>
    <lineage>
        <taxon>Bacteria</taxon>
        <taxon>Bacillati</taxon>
        <taxon>Actinomycetota</taxon>
        <taxon>Actinomycetes</taxon>
        <taxon>Kitasatosporales</taxon>
        <taxon>Streptomycetaceae</taxon>
        <taxon>Streptomyces</taxon>
    </lineage>
</organism>
<dbReference type="PROSITE" id="PS50231">
    <property type="entry name" value="RICIN_B_LECTIN"/>
    <property type="match status" value="1"/>
</dbReference>
<gene>
    <name evidence="3" type="ORF">GCM10009864_64500</name>
</gene>
<sequence>MRNRVLAVAVATGAAVLCLPGTAQAADPGACTKSHGGPMATVACQGVPPTTVWRATDWCVRYVNGQPFDFFVRGAQVTGNGTSVVACGPGTYATDHVSAEILYDGRPRTPIVGYGGKCLDVKDGKSKKAQPVQMYDCNGTPAQDWTLNANGTISALGKCLNVVWGGKDNGTLVEIYDCVDSPSETWQARDDRTLVNPVTGKCLDVLGFNTANGARPGLWDCNGAENQKWTVTR</sequence>
<dbReference type="CDD" id="cd23451">
    <property type="entry name" value="beta-trefoil_Ricin_laminarinase"/>
    <property type="match status" value="1"/>
</dbReference>
<dbReference type="SUPFAM" id="SSF50370">
    <property type="entry name" value="Ricin B-like lectins"/>
    <property type="match status" value="1"/>
</dbReference>
<proteinExistence type="predicted"/>
<feature type="signal peptide" evidence="1">
    <location>
        <begin position="1"/>
        <end position="25"/>
    </location>
</feature>
<dbReference type="SMART" id="SM00458">
    <property type="entry name" value="RICIN"/>
    <property type="match status" value="1"/>
</dbReference>
<name>A0ABP6F7Q3_9ACTN</name>
<dbReference type="RefSeq" id="WP_344582509.1">
    <property type="nucleotide sequence ID" value="NZ_BAAARK010000030.1"/>
</dbReference>
<feature type="domain" description="Ricin B lectin" evidence="2">
    <location>
        <begin position="106"/>
        <end position="232"/>
    </location>
</feature>
<dbReference type="Pfam" id="PF00652">
    <property type="entry name" value="Ricin_B_lectin"/>
    <property type="match status" value="1"/>
</dbReference>
<keyword evidence="1" id="KW-0732">Signal</keyword>
<dbReference type="EMBL" id="BAAARK010000030">
    <property type="protein sequence ID" value="GAA2682781.1"/>
    <property type="molecule type" value="Genomic_DNA"/>
</dbReference>
<comment type="caution">
    <text evidence="3">The sequence shown here is derived from an EMBL/GenBank/DDBJ whole genome shotgun (WGS) entry which is preliminary data.</text>
</comment>
<dbReference type="InterPro" id="IPR035992">
    <property type="entry name" value="Ricin_B-like_lectins"/>
</dbReference>